<feature type="region of interest" description="Disordered" evidence="17">
    <location>
        <begin position="123"/>
        <end position="177"/>
    </location>
</feature>
<dbReference type="PANTHER" id="PTHR46711:SF1">
    <property type="entry name" value="HISTONE-LYSINE N-METHYLTRANSFERASE SETD2"/>
    <property type="match status" value="1"/>
</dbReference>
<dbReference type="Proteomes" id="UP000807504">
    <property type="component" value="Unassembled WGS sequence"/>
</dbReference>
<evidence type="ECO:0000256" key="7">
    <source>
        <dbReference type="ARBA" id="ARBA00022603"/>
    </source>
</evidence>
<reference evidence="22" key="1">
    <citation type="journal article" date="2020" name="bioRxiv">
        <title>Chromosome-level reference genome of the European wasp spider Argiope bruennichi: a resource for studies on range expansion and evolutionary adaptation.</title>
        <authorList>
            <person name="Sheffer M.M."/>
            <person name="Hoppe A."/>
            <person name="Krehenwinkel H."/>
            <person name="Uhl G."/>
            <person name="Kuss A.W."/>
            <person name="Jensen L."/>
            <person name="Jensen C."/>
            <person name="Gillespie R.G."/>
            <person name="Hoff K.J."/>
            <person name="Prost S."/>
        </authorList>
    </citation>
    <scope>NUCLEOTIDE SEQUENCE</scope>
</reference>
<dbReference type="PROSITE" id="PS51215">
    <property type="entry name" value="AWS"/>
    <property type="match status" value="1"/>
</dbReference>
<dbReference type="SMART" id="SM00456">
    <property type="entry name" value="WW"/>
    <property type="match status" value="1"/>
</dbReference>
<dbReference type="InterPro" id="IPR046341">
    <property type="entry name" value="SET_dom_sf"/>
</dbReference>
<keyword evidence="13" id="KW-0156">Chromatin regulator</keyword>
<keyword evidence="16" id="KW-0539">Nucleus</keyword>
<dbReference type="Pfam" id="PF00397">
    <property type="entry name" value="WW"/>
    <property type="match status" value="1"/>
</dbReference>
<keyword evidence="5" id="KW-0217">Developmental protein</keyword>
<dbReference type="InterPro" id="IPR042294">
    <property type="entry name" value="SETD2_animal"/>
</dbReference>
<dbReference type="SUPFAM" id="SSF51045">
    <property type="entry name" value="WW domain"/>
    <property type="match status" value="1"/>
</dbReference>
<feature type="domain" description="WW" evidence="18">
    <location>
        <begin position="1121"/>
        <end position="1154"/>
    </location>
</feature>
<evidence type="ECO:0000256" key="9">
    <source>
        <dbReference type="ARBA" id="ARBA00022691"/>
    </source>
</evidence>
<keyword evidence="23" id="KW-1185">Reference proteome</keyword>
<feature type="region of interest" description="Disordered" evidence="17">
    <location>
        <begin position="1106"/>
        <end position="1127"/>
    </location>
</feature>
<feature type="region of interest" description="Disordered" evidence="17">
    <location>
        <begin position="1143"/>
        <end position="1207"/>
    </location>
</feature>
<dbReference type="EMBL" id="JABXBU010001863">
    <property type="protein sequence ID" value="KAF8783062.1"/>
    <property type="molecule type" value="Genomic_DNA"/>
</dbReference>
<dbReference type="Pfam" id="PF08236">
    <property type="entry name" value="SRI"/>
    <property type="match status" value="1"/>
</dbReference>
<evidence type="ECO:0000259" key="21">
    <source>
        <dbReference type="PROSITE" id="PS51215"/>
    </source>
</evidence>
<dbReference type="GO" id="GO:0030154">
    <property type="term" value="P:cell differentiation"/>
    <property type="evidence" value="ECO:0007669"/>
    <property type="project" value="UniProtKB-KW"/>
</dbReference>
<feature type="domain" description="SET" evidence="19">
    <location>
        <begin position="419"/>
        <end position="536"/>
    </location>
</feature>
<dbReference type="PANTHER" id="PTHR46711">
    <property type="entry name" value="HISTONE-LYSINE N-METHYLTRANSFERASE SETD2"/>
    <property type="match status" value="1"/>
</dbReference>
<organism evidence="22 23">
    <name type="scientific">Argiope bruennichi</name>
    <name type="common">Wasp spider</name>
    <name type="synonym">Aranea bruennichi</name>
    <dbReference type="NCBI Taxonomy" id="94029"/>
    <lineage>
        <taxon>Eukaryota</taxon>
        <taxon>Metazoa</taxon>
        <taxon>Ecdysozoa</taxon>
        <taxon>Arthropoda</taxon>
        <taxon>Chelicerata</taxon>
        <taxon>Arachnida</taxon>
        <taxon>Araneae</taxon>
        <taxon>Araneomorphae</taxon>
        <taxon>Entelegynae</taxon>
        <taxon>Araneoidea</taxon>
        <taxon>Araneidae</taxon>
        <taxon>Argiope</taxon>
    </lineage>
</organism>
<keyword evidence="9" id="KW-0949">S-adenosyl-L-methionine</keyword>
<evidence type="ECO:0000256" key="2">
    <source>
        <dbReference type="ARBA" id="ARBA00004286"/>
    </source>
</evidence>
<name>A0A8T0F3G2_ARGBR</name>
<feature type="domain" description="Post-SET" evidence="20">
    <location>
        <begin position="543"/>
        <end position="559"/>
    </location>
</feature>
<evidence type="ECO:0000256" key="4">
    <source>
        <dbReference type="ARBA" id="ARBA00022454"/>
    </source>
</evidence>
<evidence type="ECO:0000256" key="6">
    <source>
        <dbReference type="ARBA" id="ARBA00022553"/>
    </source>
</evidence>
<evidence type="ECO:0000256" key="13">
    <source>
        <dbReference type="ARBA" id="ARBA00022853"/>
    </source>
</evidence>
<evidence type="ECO:0000256" key="16">
    <source>
        <dbReference type="ARBA" id="ARBA00023242"/>
    </source>
</evidence>
<keyword evidence="7" id="KW-0489">Methyltransferase</keyword>
<comment type="subcellular location">
    <subcellularLocation>
        <location evidence="2">Chromosome</location>
    </subcellularLocation>
    <subcellularLocation>
        <location evidence="1">Nucleus</location>
    </subcellularLocation>
</comment>
<feature type="domain" description="AWS" evidence="21">
    <location>
        <begin position="364"/>
        <end position="417"/>
    </location>
</feature>
<dbReference type="InterPro" id="IPR013257">
    <property type="entry name" value="SRI"/>
</dbReference>
<evidence type="ECO:0000256" key="14">
    <source>
        <dbReference type="ARBA" id="ARBA00023015"/>
    </source>
</evidence>
<feature type="compositionally biased region" description="Basic residues" evidence="17">
    <location>
        <begin position="142"/>
        <end position="152"/>
    </location>
</feature>
<evidence type="ECO:0000256" key="10">
    <source>
        <dbReference type="ARBA" id="ARBA00022723"/>
    </source>
</evidence>
<feature type="compositionally biased region" description="Basic and acidic residues" evidence="17">
    <location>
        <begin position="129"/>
        <end position="139"/>
    </location>
</feature>
<feature type="region of interest" description="Disordered" evidence="17">
    <location>
        <begin position="235"/>
        <end position="255"/>
    </location>
</feature>
<evidence type="ECO:0000256" key="17">
    <source>
        <dbReference type="SAM" id="MobiDB-lite"/>
    </source>
</evidence>
<evidence type="ECO:0000313" key="23">
    <source>
        <dbReference type="Proteomes" id="UP000807504"/>
    </source>
</evidence>
<feature type="compositionally biased region" description="Low complexity" evidence="17">
    <location>
        <begin position="854"/>
        <end position="866"/>
    </location>
</feature>
<dbReference type="SUPFAM" id="SSF82199">
    <property type="entry name" value="SET domain"/>
    <property type="match status" value="1"/>
</dbReference>
<feature type="compositionally biased region" description="Basic residues" evidence="17">
    <location>
        <begin position="167"/>
        <end position="177"/>
    </location>
</feature>
<evidence type="ECO:0000259" key="20">
    <source>
        <dbReference type="PROSITE" id="PS50868"/>
    </source>
</evidence>
<dbReference type="CDD" id="cd00201">
    <property type="entry name" value="WW"/>
    <property type="match status" value="1"/>
</dbReference>
<evidence type="ECO:0000256" key="1">
    <source>
        <dbReference type="ARBA" id="ARBA00004123"/>
    </source>
</evidence>
<dbReference type="PROSITE" id="PS01159">
    <property type="entry name" value="WW_DOMAIN_1"/>
    <property type="match status" value="1"/>
</dbReference>
<keyword evidence="11" id="KW-0221">Differentiation</keyword>
<protein>
    <recommendedName>
        <fullName evidence="3">[histone H3]-lysine(36) N-trimethyltransferase</fullName>
        <ecNumber evidence="3">2.1.1.359</ecNumber>
    </recommendedName>
</protein>
<dbReference type="PROSITE" id="PS50020">
    <property type="entry name" value="WW_DOMAIN_2"/>
    <property type="match status" value="1"/>
</dbReference>
<feature type="compositionally biased region" description="Polar residues" evidence="17">
    <location>
        <begin position="236"/>
        <end position="249"/>
    </location>
</feature>
<dbReference type="Pfam" id="PF00856">
    <property type="entry name" value="SET"/>
    <property type="match status" value="1"/>
</dbReference>
<dbReference type="InterPro" id="IPR003616">
    <property type="entry name" value="Post-SET_dom"/>
</dbReference>
<comment type="caution">
    <text evidence="22">The sequence shown here is derived from an EMBL/GenBank/DDBJ whole genome shotgun (WGS) entry which is preliminary data.</text>
</comment>
<dbReference type="Gene3D" id="2.170.270.10">
    <property type="entry name" value="SET domain"/>
    <property type="match status" value="1"/>
</dbReference>
<keyword evidence="10" id="KW-0479">Metal-binding</keyword>
<dbReference type="Gene3D" id="1.10.1740.100">
    <property type="entry name" value="Set2, Rpb1 interacting domain"/>
    <property type="match status" value="1"/>
</dbReference>
<dbReference type="Gene3D" id="2.20.70.10">
    <property type="match status" value="1"/>
</dbReference>
<reference evidence="22" key="2">
    <citation type="submission" date="2020-06" db="EMBL/GenBank/DDBJ databases">
        <authorList>
            <person name="Sheffer M."/>
        </authorList>
    </citation>
    <scope>NUCLEOTIDE SEQUENCE</scope>
</reference>
<evidence type="ECO:0000259" key="18">
    <source>
        <dbReference type="PROSITE" id="PS50020"/>
    </source>
</evidence>
<feature type="region of interest" description="Disordered" evidence="17">
    <location>
        <begin position="65"/>
        <end position="105"/>
    </location>
</feature>
<gene>
    <name evidence="22" type="ORF">HNY73_013274</name>
</gene>
<dbReference type="FunFam" id="2.170.270.10:FF:000016">
    <property type="entry name" value="Histone-lysine N-methyltransferase"/>
    <property type="match status" value="1"/>
</dbReference>
<dbReference type="InterPro" id="IPR036020">
    <property type="entry name" value="WW_dom_sf"/>
</dbReference>
<evidence type="ECO:0000256" key="8">
    <source>
        <dbReference type="ARBA" id="ARBA00022679"/>
    </source>
</evidence>
<dbReference type="GO" id="GO:0046872">
    <property type="term" value="F:metal ion binding"/>
    <property type="evidence" value="ECO:0007669"/>
    <property type="project" value="UniProtKB-KW"/>
</dbReference>
<dbReference type="SMART" id="SM00317">
    <property type="entry name" value="SET"/>
    <property type="match status" value="1"/>
</dbReference>
<dbReference type="CDD" id="cd19172">
    <property type="entry name" value="SET_SETD2"/>
    <property type="match status" value="1"/>
</dbReference>
<evidence type="ECO:0000259" key="19">
    <source>
        <dbReference type="PROSITE" id="PS50280"/>
    </source>
</evidence>
<evidence type="ECO:0000256" key="5">
    <source>
        <dbReference type="ARBA" id="ARBA00022473"/>
    </source>
</evidence>
<feature type="region of interest" description="Disordered" evidence="17">
    <location>
        <begin position="822"/>
        <end position="880"/>
    </location>
</feature>
<proteinExistence type="predicted"/>
<evidence type="ECO:0000256" key="11">
    <source>
        <dbReference type="ARBA" id="ARBA00022782"/>
    </source>
</evidence>
<dbReference type="GO" id="GO:0005634">
    <property type="term" value="C:nucleus"/>
    <property type="evidence" value="ECO:0007669"/>
    <property type="project" value="UniProtKB-SubCell"/>
</dbReference>
<dbReference type="PROSITE" id="PS50280">
    <property type="entry name" value="SET"/>
    <property type="match status" value="1"/>
</dbReference>
<feature type="compositionally biased region" description="Basic and acidic residues" evidence="17">
    <location>
        <begin position="85"/>
        <end position="104"/>
    </location>
</feature>
<feature type="compositionally biased region" description="Basic and acidic residues" evidence="17">
    <location>
        <begin position="153"/>
        <end position="166"/>
    </location>
</feature>
<evidence type="ECO:0000313" key="22">
    <source>
        <dbReference type="EMBL" id="KAF8783062.1"/>
    </source>
</evidence>
<dbReference type="EC" id="2.1.1.359" evidence="3"/>
<keyword evidence="6" id="KW-0597">Phosphoprotein</keyword>
<dbReference type="InterPro" id="IPR038190">
    <property type="entry name" value="SRI_sf"/>
</dbReference>
<dbReference type="SMART" id="SM00508">
    <property type="entry name" value="PostSET"/>
    <property type="match status" value="1"/>
</dbReference>
<dbReference type="SMART" id="SM00570">
    <property type="entry name" value="AWS"/>
    <property type="match status" value="1"/>
</dbReference>
<keyword evidence="14" id="KW-0805">Transcription regulation</keyword>
<dbReference type="GO" id="GO:0140955">
    <property type="term" value="F:histone H3K36 trimethyltransferase activity"/>
    <property type="evidence" value="ECO:0007669"/>
    <property type="project" value="UniProtKB-EC"/>
</dbReference>
<dbReference type="PROSITE" id="PS50868">
    <property type="entry name" value="POST_SET"/>
    <property type="match status" value="1"/>
</dbReference>
<dbReference type="Pfam" id="PF17907">
    <property type="entry name" value="AWS"/>
    <property type="match status" value="1"/>
</dbReference>
<accession>A0A8T0F3G2</accession>
<keyword evidence="4" id="KW-0158">Chromosome</keyword>
<sequence>MMPYDIVNQLLSDMVEVTSKHFEEHNSGLCDNEINCSPKQESSGNEINCDNKDLPVRRSSRIKHLTVQQDKVKKKIGSKQNRSIKNSESKPIEENHQSSPKEENIQIDVVSSKGSDEILNSKNEVLSDSNKDDKHEGAKSQKINKRSQRRGSAKSEKEDTKFEKSKTDKKKSTRKKKYNLTESVENSIDKVIDDVINASLNYEDSVTKSEILPIIITTPCSVVVDDLQNEIRVPEISNNSTKQSDNQNLDIKEKQSESNCLKPVKVKSRWWQSSKLEGVLNTETTDTVAESTTVAQQLPTLESTTPLLTSESKVDSSDQNSLILNENCIEVLDTVISTEKPDYEHIDENIYRFERKKSKSKKQVRRMVCDCTLTKEEIECGMLGCKEECLNRLLMIECGFRCPLGDACSNKRFQKKQYVKSEIIKTEKKGWGLRALEDISIGEFLMEFVGEVLNHKEYRQRVKLYAKEKNIHCYFMALKTDEILDATYKGNLTRFINHSCDPNCETQKWTVNGELRVGVFARRPISVGEEFTLDYKFQRYGREAQKCFCGSALCSGYIGGEKQISIDAYSGVRSNVSKRKKGSDDKKREWEDLALEEEIEKLNSVKGLRNREETLKFARLMVRAEESSARHQLLDIIIKTEEQACLRLFLDYHGLPLLWSWMTDTVELDLKIKILQVLALLPVSNKTMLLDSKVMNIVEKWVKEFAADKQEDSDIKELQSSLTSLSDENSEPEVFRIPRLEQQKRKEDELEADHHMMSVCAKTEEKKPEVVEVTGDQIQVLISGKTPSFSDNIRSMYSFEYDNPDMNYKMDDRSRNNLLQVPQNNNKMKKRPFISKPKMDDLTQRKLKEDSDSSLESASSSLSGASPIIQPSSRPALLPTPTFVNQPPVNFPPPINPPVAPLPHLEQAPPTMYPPPIVYPPSQVPFVNTGAPPPVLSHPPTSIPPPTAVIPQPSPLLPHPPNTSIPPVNTALLPNPNTFQLPPNMPPASAVPGSAPFIPNQNSTVPNYPPGPNPFGNQGQPFYFMQQPPTIPNVPQSENMGVQSAPPMSVPPVNPVQMQPTSFPLPSSTSLPPTSSIPIQVPTSLPIQPTTSLAVPTAAIQPTDTVSITTSPVDKEESKPVKLPKLWRSATDSEGNVYYYHSVTRQTQWDPPSMDEAEDESEDEDMDSESEESESSDTPTYDEPKVSNKHVKRKPKKRKTTKAAADTSVSITVRPEVAKKIKELFRTKMSSYIVHCLNAYRKPDCKIGRITSNEDFKYLARKLTHYTMTKELKQCKSVEDLDCNECVMHKAKDFIKKYMSKYGSKYSRKEKYSPPDA</sequence>
<evidence type="ECO:0000256" key="3">
    <source>
        <dbReference type="ARBA" id="ARBA00012178"/>
    </source>
</evidence>
<keyword evidence="15" id="KW-0804">Transcription</keyword>
<dbReference type="GO" id="GO:0006355">
    <property type="term" value="P:regulation of DNA-templated transcription"/>
    <property type="evidence" value="ECO:0007669"/>
    <property type="project" value="InterPro"/>
</dbReference>
<dbReference type="InterPro" id="IPR001214">
    <property type="entry name" value="SET_dom"/>
</dbReference>
<evidence type="ECO:0000256" key="12">
    <source>
        <dbReference type="ARBA" id="ARBA00022833"/>
    </source>
</evidence>
<evidence type="ECO:0000256" key="15">
    <source>
        <dbReference type="ARBA" id="ARBA00023163"/>
    </source>
</evidence>
<dbReference type="InterPro" id="IPR044437">
    <property type="entry name" value="SETD2/Set2_SET"/>
</dbReference>
<dbReference type="GO" id="GO:0005694">
    <property type="term" value="C:chromosome"/>
    <property type="evidence" value="ECO:0007669"/>
    <property type="project" value="UniProtKB-SubCell"/>
</dbReference>
<dbReference type="InterPro" id="IPR001202">
    <property type="entry name" value="WW_dom"/>
</dbReference>
<feature type="compositionally biased region" description="Basic residues" evidence="17">
    <location>
        <begin position="1187"/>
        <end position="1201"/>
    </location>
</feature>
<feature type="compositionally biased region" description="Acidic residues" evidence="17">
    <location>
        <begin position="1153"/>
        <end position="1175"/>
    </location>
</feature>
<dbReference type="InterPro" id="IPR006560">
    <property type="entry name" value="AWS_dom"/>
</dbReference>
<keyword evidence="8" id="KW-0808">Transferase</keyword>
<feature type="compositionally biased region" description="Basic and acidic residues" evidence="17">
    <location>
        <begin position="837"/>
        <end position="851"/>
    </location>
</feature>
<keyword evidence="12" id="KW-0862">Zinc</keyword>
<dbReference type="GO" id="GO:0032259">
    <property type="term" value="P:methylation"/>
    <property type="evidence" value="ECO:0007669"/>
    <property type="project" value="UniProtKB-KW"/>
</dbReference>